<dbReference type="Proteomes" id="UP000479335">
    <property type="component" value="Unassembled WGS sequence"/>
</dbReference>
<dbReference type="AlphaFoldDB" id="A0A6L8KFU4"/>
<accession>A0A6L8KFU4</accession>
<sequence>MSTKLFATISVVVDLDDPAEQFLAQRFMIEALGRVTQQLPEIARSAAAIANRFITGVAGAEEVIGERVHLWQAIEGRDQSSEPEVLKIRTAICVLHPMDMGATADTLELFFAFWQRGGLGLPELEAAVKNKFGI</sequence>
<proteinExistence type="predicted"/>
<protein>
    <submittedName>
        <fullName evidence="1">Uncharacterized protein</fullName>
    </submittedName>
</protein>
<keyword evidence="2" id="KW-1185">Reference proteome</keyword>
<name>A0A6L8KFU4_9BURK</name>
<gene>
    <name evidence="1" type="ORF">GTP46_18710</name>
</gene>
<reference evidence="1 2" key="1">
    <citation type="submission" date="2019-12" db="EMBL/GenBank/DDBJ databases">
        <title>Novel species isolated from a subtropical stream in China.</title>
        <authorList>
            <person name="Lu H."/>
        </authorList>
    </citation>
    <scope>NUCLEOTIDE SEQUENCE [LARGE SCALE GENOMIC DNA]</scope>
    <source>
        <strain evidence="1 2">FT135W</strain>
    </source>
</reference>
<evidence type="ECO:0000313" key="1">
    <source>
        <dbReference type="EMBL" id="MYM24672.1"/>
    </source>
</evidence>
<dbReference type="EMBL" id="WWCN01000012">
    <property type="protein sequence ID" value="MYM24672.1"/>
    <property type="molecule type" value="Genomic_DNA"/>
</dbReference>
<evidence type="ECO:0000313" key="2">
    <source>
        <dbReference type="Proteomes" id="UP000479335"/>
    </source>
</evidence>
<organism evidence="1 2">
    <name type="scientific">Duganella flavida</name>
    <dbReference type="NCBI Taxonomy" id="2692175"/>
    <lineage>
        <taxon>Bacteria</taxon>
        <taxon>Pseudomonadati</taxon>
        <taxon>Pseudomonadota</taxon>
        <taxon>Betaproteobacteria</taxon>
        <taxon>Burkholderiales</taxon>
        <taxon>Oxalobacteraceae</taxon>
        <taxon>Telluria group</taxon>
        <taxon>Duganella</taxon>
    </lineage>
</organism>
<dbReference type="RefSeq" id="WP_161008138.1">
    <property type="nucleotide sequence ID" value="NZ_WWCN01000012.1"/>
</dbReference>
<comment type="caution">
    <text evidence="1">The sequence shown here is derived from an EMBL/GenBank/DDBJ whole genome shotgun (WGS) entry which is preliminary data.</text>
</comment>